<dbReference type="KEGG" id="pfaa:MM59RIKEN_15650"/>
<accession>A0A810QEE7</accession>
<keyword evidence="2" id="KW-1185">Reference proteome</keyword>
<evidence type="ECO:0000313" key="1">
    <source>
        <dbReference type="EMBL" id="BCK84246.1"/>
    </source>
</evidence>
<dbReference type="RefSeq" id="WP_228300491.1">
    <property type="nucleotide sequence ID" value="NZ_AP023420.1"/>
</dbReference>
<dbReference type="AlphaFoldDB" id="A0A810QEE7"/>
<sequence>MTGRATVEYCSRPFDSRGRTYKEVGAIAQWTLSKKGDDVFQGWEYKKRFARMKAGTLPAEEFYAWSRKFREMRAACDAGKISRNEFMT</sequence>
<organism evidence="1 2">
    <name type="scientific">Pusillibacter faecalis</name>
    <dbReference type="NCBI Taxonomy" id="2714358"/>
    <lineage>
        <taxon>Bacteria</taxon>
        <taxon>Bacillati</taxon>
        <taxon>Bacillota</taxon>
        <taxon>Clostridia</taxon>
        <taxon>Eubacteriales</taxon>
        <taxon>Oscillospiraceae</taxon>
        <taxon>Pusillibacter</taxon>
    </lineage>
</organism>
<protein>
    <submittedName>
        <fullName evidence="1">Uncharacterized protein</fullName>
    </submittedName>
</protein>
<reference evidence="1" key="1">
    <citation type="submission" date="2020-09" db="EMBL/GenBank/DDBJ databases">
        <title>New species isolated from human feces.</title>
        <authorList>
            <person name="Kitahara M."/>
            <person name="Shigeno Y."/>
            <person name="Shime M."/>
            <person name="Matsumoto Y."/>
            <person name="Nakamura S."/>
            <person name="Motooka D."/>
            <person name="Fukuoka S."/>
            <person name="Nishikawa H."/>
            <person name="Benno Y."/>
        </authorList>
    </citation>
    <scope>NUCLEOTIDE SEQUENCE</scope>
    <source>
        <strain evidence="1">MM59</strain>
    </source>
</reference>
<gene>
    <name evidence="1" type="ORF">MM59RIKEN_15650</name>
</gene>
<dbReference type="EMBL" id="AP023420">
    <property type="protein sequence ID" value="BCK84246.1"/>
    <property type="molecule type" value="Genomic_DNA"/>
</dbReference>
<dbReference type="Proteomes" id="UP000679848">
    <property type="component" value="Chromosome"/>
</dbReference>
<name>A0A810QEE7_9FIRM</name>
<proteinExistence type="predicted"/>
<evidence type="ECO:0000313" key="2">
    <source>
        <dbReference type="Proteomes" id="UP000679848"/>
    </source>
</evidence>